<gene>
    <name evidence="2" type="ORF">WMY93_024556</name>
</gene>
<sequence length="248" mass="26776">MKRQMSLENPIHVYVAAIKLASDEASILNMLAKVCFPLGKHEMATGICNMALDVLPDPELNWQAYCTRAKINVIQYVRDLERAKSGEGGLPDRQNLTAARKDLDKVLSVRPCLRTHLEMAQVYYYMGVDRFTGESTGGRSSCEQCSGEEQNAVDCFKRALELERPGSSDTTALHCLLQALLVLFMQSGVEQSTSPVLPLLTGNLGRTGGGAELARALIGRTAGAGEEAAGDCGAQQNPRGSRSSGRTL</sequence>
<feature type="region of interest" description="Disordered" evidence="1">
    <location>
        <begin position="227"/>
        <end position="248"/>
    </location>
</feature>
<dbReference type="PANTHER" id="PTHR16253">
    <property type="entry name" value="TETRATRICOPEPTIDE REPEAT PROTEIN 22"/>
    <property type="match status" value="1"/>
</dbReference>
<name>A0AAW0NCH7_9GOBI</name>
<comment type="caution">
    <text evidence="2">The sequence shown here is derived from an EMBL/GenBank/DDBJ whole genome shotgun (WGS) entry which is preliminary data.</text>
</comment>
<feature type="compositionally biased region" description="Polar residues" evidence="1">
    <location>
        <begin position="235"/>
        <end position="248"/>
    </location>
</feature>
<dbReference type="PANTHER" id="PTHR16253:SF0">
    <property type="entry name" value="TETRATRICOPEPTIDE REPEAT PROTEIN 22"/>
    <property type="match status" value="1"/>
</dbReference>
<reference evidence="3" key="1">
    <citation type="submission" date="2024-04" db="EMBL/GenBank/DDBJ databases">
        <title>Salinicola lusitanus LLJ914,a marine bacterium isolated from the Okinawa Trough.</title>
        <authorList>
            <person name="Li J."/>
        </authorList>
    </citation>
    <scope>NUCLEOTIDE SEQUENCE [LARGE SCALE GENOMIC DNA]</scope>
</reference>
<dbReference type="SUPFAM" id="SSF48452">
    <property type="entry name" value="TPR-like"/>
    <property type="match status" value="1"/>
</dbReference>
<evidence type="ECO:0000256" key="1">
    <source>
        <dbReference type="SAM" id="MobiDB-lite"/>
    </source>
</evidence>
<evidence type="ECO:0000313" key="2">
    <source>
        <dbReference type="EMBL" id="KAK7888996.1"/>
    </source>
</evidence>
<dbReference type="Gene3D" id="1.25.40.10">
    <property type="entry name" value="Tetratricopeptide repeat domain"/>
    <property type="match status" value="1"/>
</dbReference>
<organism evidence="2 3">
    <name type="scientific">Mugilogobius chulae</name>
    <name type="common">yellowstripe goby</name>
    <dbReference type="NCBI Taxonomy" id="88201"/>
    <lineage>
        <taxon>Eukaryota</taxon>
        <taxon>Metazoa</taxon>
        <taxon>Chordata</taxon>
        <taxon>Craniata</taxon>
        <taxon>Vertebrata</taxon>
        <taxon>Euteleostomi</taxon>
        <taxon>Actinopterygii</taxon>
        <taxon>Neopterygii</taxon>
        <taxon>Teleostei</taxon>
        <taxon>Neoteleostei</taxon>
        <taxon>Acanthomorphata</taxon>
        <taxon>Gobiaria</taxon>
        <taxon>Gobiiformes</taxon>
        <taxon>Gobioidei</taxon>
        <taxon>Gobiidae</taxon>
        <taxon>Gobionellinae</taxon>
        <taxon>Mugilogobius</taxon>
    </lineage>
</organism>
<keyword evidence="3" id="KW-1185">Reference proteome</keyword>
<evidence type="ECO:0000313" key="3">
    <source>
        <dbReference type="Proteomes" id="UP001460270"/>
    </source>
</evidence>
<accession>A0AAW0NCH7</accession>
<evidence type="ECO:0008006" key="4">
    <source>
        <dbReference type="Google" id="ProtNLM"/>
    </source>
</evidence>
<dbReference type="EMBL" id="JBBPFD010000018">
    <property type="protein sequence ID" value="KAK7888996.1"/>
    <property type="molecule type" value="Genomic_DNA"/>
</dbReference>
<dbReference type="InterPro" id="IPR011990">
    <property type="entry name" value="TPR-like_helical_dom_sf"/>
</dbReference>
<protein>
    <recommendedName>
        <fullName evidence="4">Tetratricopeptide repeat protein 21B</fullName>
    </recommendedName>
</protein>
<dbReference type="Proteomes" id="UP001460270">
    <property type="component" value="Unassembled WGS sequence"/>
</dbReference>
<proteinExistence type="predicted"/>
<dbReference type="InterPro" id="IPR042342">
    <property type="entry name" value="TTC22"/>
</dbReference>
<dbReference type="AlphaFoldDB" id="A0AAW0NCH7"/>